<organism evidence="1">
    <name type="scientific">Panicum hallii</name>
    <dbReference type="NCBI Taxonomy" id="206008"/>
    <lineage>
        <taxon>Eukaryota</taxon>
        <taxon>Viridiplantae</taxon>
        <taxon>Streptophyta</taxon>
        <taxon>Embryophyta</taxon>
        <taxon>Tracheophyta</taxon>
        <taxon>Spermatophyta</taxon>
        <taxon>Magnoliopsida</taxon>
        <taxon>Liliopsida</taxon>
        <taxon>Poales</taxon>
        <taxon>Poaceae</taxon>
        <taxon>PACMAD clade</taxon>
        <taxon>Panicoideae</taxon>
        <taxon>Panicodae</taxon>
        <taxon>Paniceae</taxon>
        <taxon>Panicinae</taxon>
        <taxon>Panicum</taxon>
        <taxon>Panicum sect. Panicum</taxon>
    </lineage>
</organism>
<reference evidence="1" key="1">
    <citation type="submission" date="2018-04" db="EMBL/GenBank/DDBJ databases">
        <title>WGS assembly of Panicum hallii.</title>
        <authorList>
            <person name="Lovell J."/>
            <person name="Jenkins J."/>
            <person name="Lowry D."/>
            <person name="Mamidi S."/>
            <person name="Sreedasyam A."/>
            <person name="Weng X."/>
            <person name="Barry K."/>
            <person name="Bonette J."/>
            <person name="Campitelli B."/>
            <person name="Daum C."/>
            <person name="Gordon S."/>
            <person name="Gould B."/>
            <person name="Lipzen A."/>
            <person name="Macqueen A."/>
            <person name="Palacio-Mejia J."/>
            <person name="Plott C."/>
            <person name="Shakirov E."/>
            <person name="Shu S."/>
            <person name="Yoshinaga Y."/>
            <person name="Zane M."/>
            <person name="Rokhsar D."/>
            <person name="Grimwood J."/>
            <person name="Schmutz J."/>
            <person name="Juenger T."/>
        </authorList>
    </citation>
    <scope>NUCLEOTIDE SEQUENCE [LARGE SCALE GENOMIC DNA]</scope>
    <source>
        <strain evidence="1">FIL2</strain>
    </source>
</reference>
<dbReference type="EMBL" id="CM008050">
    <property type="protein sequence ID" value="PAN29599.1"/>
    <property type="molecule type" value="Genomic_DNA"/>
</dbReference>
<dbReference type="AlphaFoldDB" id="A0A2S3HTY5"/>
<proteinExistence type="predicted"/>
<name>A0A2S3HTY5_9POAL</name>
<gene>
    <name evidence="1" type="ORF">PAHAL_5G237100</name>
</gene>
<sequence length="179" mass="18834">MRGGIGAGRTGGCGGDLAMRDADGSGCLSGACRGAGYSRMRAGRRRQAGRRRCAAAWRSASQVRVRIGGARSRPLIRACANIISCDFDACPRVCRRPVGSANDSVGSSDGLQPSELPCHVAVAGFKCAIRPEKGRGRSRPVNMCPPSREQLNPGAVRSAFRCMHVPVGCTHECSVLDSF</sequence>
<accession>A0A2S3HTY5</accession>
<dbReference type="Proteomes" id="UP000243499">
    <property type="component" value="Chromosome 5"/>
</dbReference>
<dbReference type="Gramene" id="PAN29599">
    <property type="protein sequence ID" value="PAN29599"/>
    <property type="gene ID" value="PAHAL_5G237100"/>
</dbReference>
<evidence type="ECO:0000313" key="1">
    <source>
        <dbReference type="EMBL" id="PAN29599.1"/>
    </source>
</evidence>
<protein>
    <submittedName>
        <fullName evidence="1">Uncharacterized protein</fullName>
    </submittedName>
</protein>